<comment type="similarity">
    <text evidence="1 4">Belongs to the D-isomer specific 2-hydroxyacid dehydrogenase family.</text>
</comment>
<evidence type="ECO:0000256" key="1">
    <source>
        <dbReference type="ARBA" id="ARBA00005854"/>
    </source>
</evidence>
<dbReference type="Proteomes" id="UP000247978">
    <property type="component" value="Unassembled WGS sequence"/>
</dbReference>
<dbReference type="InterPro" id="IPR050418">
    <property type="entry name" value="D-iso_2-hydroxyacid_DH_PdxB"/>
</dbReference>
<name>A0A2V3VJ07_9BACI</name>
<keyword evidence="3" id="KW-0520">NAD</keyword>
<gene>
    <name evidence="7" type="ORF">DFR56_12072</name>
</gene>
<accession>A0A2V3VJ07</accession>
<dbReference type="GO" id="GO:0003714">
    <property type="term" value="F:transcription corepressor activity"/>
    <property type="evidence" value="ECO:0007669"/>
    <property type="project" value="InterPro"/>
</dbReference>
<keyword evidence="2 4" id="KW-0560">Oxidoreductase</keyword>
<evidence type="ECO:0000313" key="7">
    <source>
        <dbReference type="EMBL" id="PXW81697.1"/>
    </source>
</evidence>
<evidence type="ECO:0000256" key="3">
    <source>
        <dbReference type="ARBA" id="ARBA00023027"/>
    </source>
</evidence>
<evidence type="ECO:0000313" key="8">
    <source>
        <dbReference type="Proteomes" id="UP000247978"/>
    </source>
</evidence>
<dbReference type="GO" id="GO:0016616">
    <property type="term" value="F:oxidoreductase activity, acting on the CH-OH group of donors, NAD or NADP as acceptor"/>
    <property type="evidence" value="ECO:0007669"/>
    <property type="project" value="InterPro"/>
</dbReference>
<dbReference type="InterPro" id="IPR043322">
    <property type="entry name" value="CtBP"/>
</dbReference>
<dbReference type="OrthoDB" id="9805416at2"/>
<dbReference type="RefSeq" id="WP_158525740.1">
    <property type="nucleotide sequence ID" value="NZ_JBHUHB010000001.1"/>
</dbReference>
<proteinExistence type="inferred from homology"/>
<organism evidence="7 8">
    <name type="scientific">Pseudogracilibacillus auburnensis</name>
    <dbReference type="NCBI Taxonomy" id="1494959"/>
    <lineage>
        <taxon>Bacteria</taxon>
        <taxon>Bacillati</taxon>
        <taxon>Bacillota</taxon>
        <taxon>Bacilli</taxon>
        <taxon>Bacillales</taxon>
        <taxon>Bacillaceae</taxon>
        <taxon>Pseudogracilibacillus</taxon>
    </lineage>
</organism>
<evidence type="ECO:0000259" key="5">
    <source>
        <dbReference type="Pfam" id="PF00389"/>
    </source>
</evidence>
<dbReference type="CDD" id="cd05299">
    <property type="entry name" value="CtBP_dh"/>
    <property type="match status" value="1"/>
</dbReference>
<dbReference type="Pfam" id="PF00389">
    <property type="entry name" value="2-Hacid_dh"/>
    <property type="match status" value="1"/>
</dbReference>
<dbReference type="SUPFAM" id="SSF51735">
    <property type="entry name" value="NAD(P)-binding Rossmann-fold domains"/>
    <property type="match status" value="1"/>
</dbReference>
<dbReference type="InterPro" id="IPR036291">
    <property type="entry name" value="NAD(P)-bd_dom_sf"/>
</dbReference>
<dbReference type="Pfam" id="PF02826">
    <property type="entry name" value="2-Hacid_dh_C"/>
    <property type="match status" value="1"/>
</dbReference>
<dbReference type="InterPro" id="IPR006140">
    <property type="entry name" value="D-isomer_DH_NAD-bd"/>
</dbReference>
<evidence type="ECO:0000259" key="6">
    <source>
        <dbReference type="Pfam" id="PF02826"/>
    </source>
</evidence>
<evidence type="ECO:0000256" key="2">
    <source>
        <dbReference type="ARBA" id="ARBA00023002"/>
    </source>
</evidence>
<dbReference type="EMBL" id="QJJQ01000020">
    <property type="protein sequence ID" value="PXW81697.1"/>
    <property type="molecule type" value="Genomic_DNA"/>
</dbReference>
<sequence length="323" mass="36463">MKNKAKVWILDDEGLTHDKEFEVYREHNIEYKVTTKTNFDKDLEEFGVNTDAVVAQVGFPCDANLISRLENCKAVFTFGMGFNHVDLEAAAKKGIYVCNMPDYCVQEVSDHTIALSLTLLRKLFSYNKNVKEGIWNPTDTQPIYRLSNTVIGLFGFGQIAREVVKRFIPFGVKIIAHDKYVEEAIFEGYGVTSVDFDTLLQQSNLLSLHVPLTDETRNILNYEKMKSLPKGAIIVNTCRGGIIQEEDLVKLLKEKHLSGAGLDVLTIEPPNKENELLSIEETIITPHAAYFSIEAEEELQTRTAQNVVRVVNGEKPKHIVNNI</sequence>
<dbReference type="Gene3D" id="3.40.50.720">
    <property type="entry name" value="NAD(P)-binding Rossmann-like Domain"/>
    <property type="match status" value="2"/>
</dbReference>
<reference evidence="7 8" key="1">
    <citation type="submission" date="2018-05" db="EMBL/GenBank/DDBJ databases">
        <title>Genomic Encyclopedia of Type Strains, Phase IV (KMG-IV): sequencing the most valuable type-strain genomes for metagenomic binning, comparative biology and taxonomic classification.</title>
        <authorList>
            <person name="Goeker M."/>
        </authorList>
    </citation>
    <scope>NUCLEOTIDE SEQUENCE [LARGE SCALE GENOMIC DNA]</scope>
    <source>
        <strain evidence="7 8">DSM 28556</strain>
    </source>
</reference>
<dbReference type="GO" id="GO:0051287">
    <property type="term" value="F:NAD binding"/>
    <property type="evidence" value="ECO:0007669"/>
    <property type="project" value="InterPro"/>
</dbReference>
<protein>
    <submittedName>
        <fullName evidence="7">D-3-phosphoglycerate dehydrogenase</fullName>
    </submittedName>
</protein>
<dbReference type="PANTHER" id="PTHR43761">
    <property type="entry name" value="D-ISOMER SPECIFIC 2-HYDROXYACID DEHYDROGENASE FAMILY PROTEIN (AFU_ORTHOLOGUE AFUA_1G13630)"/>
    <property type="match status" value="1"/>
</dbReference>
<feature type="domain" description="D-isomer specific 2-hydroxyacid dehydrogenase catalytic" evidence="5">
    <location>
        <begin position="17"/>
        <end position="321"/>
    </location>
</feature>
<feature type="domain" description="D-isomer specific 2-hydroxyacid dehydrogenase NAD-binding" evidence="6">
    <location>
        <begin position="113"/>
        <end position="289"/>
    </location>
</feature>
<evidence type="ECO:0000256" key="4">
    <source>
        <dbReference type="RuleBase" id="RU003719"/>
    </source>
</evidence>
<comment type="caution">
    <text evidence="7">The sequence shown here is derived from an EMBL/GenBank/DDBJ whole genome shotgun (WGS) entry which is preliminary data.</text>
</comment>
<dbReference type="SUPFAM" id="SSF52283">
    <property type="entry name" value="Formate/glycerate dehydrogenase catalytic domain-like"/>
    <property type="match status" value="1"/>
</dbReference>
<keyword evidence="8" id="KW-1185">Reference proteome</keyword>
<dbReference type="AlphaFoldDB" id="A0A2V3VJ07"/>
<dbReference type="InterPro" id="IPR006139">
    <property type="entry name" value="D-isomer_2_OHA_DH_cat_dom"/>
</dbReference>
<dbReference type="PANTHER" id="PTHR43761:SF1">
    <property type="entry name" value="D-ISOMER SPECIFIC 2-HYDROXYACID DEHYDROGENASE CATALYTIC DOMAIN-CONTAINING PROTEIN-RELATED"/>
    <property type="match status" value="1"/>
</dbReference>